<sequence>MFPEHRKLPENARRFQPIAILLPAAPDGDVFGRDAGNASVQSVFPVGNADVAQSGGGHQPALPVAQPAFSCRFAARSGGPGDRRTEHQRNPPERAVGEVHAAVRRDGERQPGTVPEGDDPVAPPVALFQRQQPGVGQLRHSARVLRACLEIVAFHCGSLLVMLRLSGYSIAENR</sequence>
<dbReference type="AlphaFoldDB" id="A0A645EQJ2"/>
<evidence type="ECO:0000256" key="1">
    <source>
        <dbReference type="SAM" id="MobiDB-lite"/>
    </source>
</evidence>
<feature type="region of interest" description="Disordered" evidence="1">
    <location>
        <begin position="73"/>
        <end position="99"/>
    </location>
</feature>
<protein>
    <submittedName>
        <fullName evidence="2">Uncharacterized protein</fullName>
    </submittedName>
</protein>
<gene>
    <name evidence="2" type="ORF">SDC9_151333</name>
</gene>
<feature type="compositionally biased region" description="Basic and acidic residues" evidence="1">
    <location>
        <begin position="81"/>
        <end position="99"/>
    </location>
</feature>
<reference evidence="2" key="1">
    <citation type="submission" date="2019-08" db="EMBL/GenBank/DDBJ databases">
        <authorList>
            <person name="Kucharzyk K."/>
            <person name="Murdoch R.W."/>
            <person name="Higgins S."/>
            <person name="Loffler F."/>
        </authorList>
    </citation>
    <scope>NUCLEOTIDE SEQUENCE</scope>
</reference>
<accession>A0A645EQJ2</accession>
<proteinExistence type="predicted"/>
<comment type="caution">
    <text evidence="2">The sequence shown here is derived from an EMBL/GenBank/DDBJ whole genome shotgun (WGS) entry which is preliminary data.</text>
</comment>
<evidence type="ECO:0000313" key="2">
    <source>
        <dbReference type="EMBL" id="MPN04097.1"/>
    </source>
</evidence>
<dbReference type="EMBL" id="VSSQ01050023">
    <property type="protein sequence ID" value="MPN04097.1"/>
    <property type="molecule type" value="Genomic_DNA"/>
</dbReference>
<name>A0A645EQJ2_9ZZZZ</name>
<organism evidence="2">
    <name type="scientific">bioreactor metagenome</name>
    <dbReference type="NCBI Taxonomy" id="1076179"/>
    <lineage>
        <taxon>unclassified sequences</taxon>
        <taxon>metagenomes</taxon>
        <taxon>ecological metagenomes</taxon>
    </lineage>
</organism>